<gene>
    <name evidence="2" type="ORF">ACJMK2_037875</name>
</gene>
<reference evidence="2 3" key="1">
    <citation type="submission" date="2024-11" db="EMBL/GenBank/DDBJ databases">
        <title>Chromosome-level genome assembly of the freshwater bivalve Anodonta woodiana.</title>
        <authorList>
            <person name="Chen X."/>
        </authorList>
    </citation>
    <scope>NUCLEOTIDE SEQUENCE [LARGE SCALE GENOMIC DNA]</scope>
    <source>
        <strain evidence="2">MN2024</strain>
        <tissue evidence="2">Gills</tissue>
    </source>
</reference>
<evidence type="ECO:0000313" key="2">
    <source>
        <dbReference type="EMBL" id="KAL3874923.1"/>
    </source>
</evidence>
<keyword evidence="3" id="KW-1185">Reference proteome</keyword>
<organism evidence="2 3">
    <name type="scientific">Sinanodonta woodiana</name>
    <name type="common">Chinese pond mussel</name>
    <name type="synonym">Anodonta woodiana</name>
    <dbReference type="NCBI Taxonomy" id="1069815"/>
    <lineage>
        <taxon>Eukaryota</taxon>
        <taxon>Metazoa</taxon>
        <taxon>Spiralia</taxon>
        <taxon>Lophotrochozoa</taxon>
        <taxon>Mollusca</taxon>
        <taxon>Bivalvia</taxon>
        <taxon>Autobranchia</taxon>
        <taxon>Heteroconchia</taxon>
        <taxon>Palaeoheterodonta</taxon>
        <taxon>Unionida</taxon>
        <taxon>Unionoidea</taxon>
        <taxon>Unionidae</taxon>
        <taxon>Unioninae</taxon>
        <taxon>Sinanodonta</taxon>
    </lineage>
</organism>
<dbReference type="Proteomes" id="UP001634394">
    <property type="component" value="Unassembled WGS sequence"/>
</dbReference>
<evidence type="ECO:0000313" key="3">
    <source>
        <dbReference type="Proteomes" id="UP001634394"/>
    </source>
</evidence>
<sequence>MSYHRYKMHCTSASRIAPRIPSTSRLNVFRPTFRSAVVWMQLNQDALNMAVNLLQIYPTLIKQKMCERLADYISRVKLFNNGPSSKKQTSSSSSMKTMSSKQELKVPEIQITKEFDDDERRIQSYEKETNRIFICGDKTSEKWSALVVALSEHFHVRCSPNPESSPVIEVCRLLLGNDAFIFLMDSVTIKNESYLQQLRFAAEAGLRIFCIREPHFSLPQDLYFHHMDNDHNLGSSSVSFGKKRDSSESIRSHVFKSPESGKHCSEKAHLNEQKQLGPKHFSFNAINQSLLSVSSQSLPVGLKYVESVPAHHSRFGIKDPKYRISSAKSDSLLVGRSLQPSSPGIVPYRCILSAPKSRPSSLFKTLRPGFSKNSSRESSKDQASYHKESALLIESYRQALVYSRSSHGDSLEIILQSLEGHDAIDDYDPVVITDSNSVSNEHTSCSQADISESTHNSEYFFPFKENTGKGIKLESDPESHSTPEQMHDFSKETSKSKTYLMPNVDPFDTENHLDSGLSSPTDATTIYIVYPPHRSGQCDVPKIVRCPSENDMESLPSVGSSGFQDVDLSIPVNQLDWSSDESY</sequence>
<comment type="caution">
    <text evidence="2">The sequence shown here is derived from an EMBL/GenBank/DDBJ whole genome shotgun (WGS) entry which is preliminary data.</text>
</comment>
<evidence type="ECO:0000256" key="1">
    <source>
        <dbReference type="SAM" id="MobiDB-lite"/>
    </source>
</evidence>
<feature type="compositionally biased region" description="Low complexity" evidence="1">
    <location>
        <begin position="84"/>
        <end position="101"/>
    </location>
</feature>
<feature type="region of interest" description="Disordered" evidence="1">
    <location>
        <begin position="82"/>
        <end position="103"/>
    </location>
</feature>
<feature type="region of interest" description="Disordered" evidence="1">
    <location>
        <begin position="473"/>
        <end position="495"/>
    </location>
</feature>
<dbReference type="AlphaFoldDB" id="A0ABD3WNY1"/>
<dbReference type="EMBL" id="JBJQND010000006">
    <property type="protein sequence ID" value="KAL3874923.1"/>
    <property type="molecule type" value="Genomic_DNA"/>
</dbReference>
<proteinExistence type="predicted"/>
<protein>
    <submittedName>
        <fullName evidence="2">Uncharacterized protein</fullName>
    </submittedName>
</protein>
<accession>A0ABD3WNY1</accession>
<feature type="compositionally biased region" description="Basic and acidic residues" evidence="1">
    <location>
        <begin position="242"/>
        <end position="251"/>
    </location>
</feature>
<feature type="region of interest" description="Disordered" evidence="1">
    <location>
        <begin position="237"/>
        <end position="266"/>
    </location>
</feature>
<name>A0ABD3WNY1_SINWO</name>